<evidence type="ECO:0000256" key="1">
    <source>
        <dbReference type="SAM" id="MobiDB-lite"/>
    </source>
</evidence>
<name>A0A8H5KVM3_GIBSU</name>
<proteinExistence type="predicted"/>
<dbReference type="AlphaFoldDB" id="A0A8H5KVM3"/>
<accession>A0A8H5KVM3</accession>
<feature type="region of interest" description="Disordered" evidence="1">
    <location>
        <begin position="1"/>
        <end position="22"/>
    </location>
</feature>
<dbReference type="GeneID" id="59313034"/>
<gene>
    <name evidence="2" type="ORF">FSUBG_13426</name>
</gene>
<evidence type="ECO:0000313" key="2">
    <source>
        <dbReference type="EMBL" id="KAF5580273.1"/>
    </source>
</evidence>
<sequence length="477" mass="53953">MPPSQAQPGADLPEPARATAEMPMPGNEAQMELIDAVSRSESLYELYLRLPGLADDLENNLVLKDNDFDIVNTVRSLRRDESWPMCELLHSMSPKVIKSIIQGTVAYDSHPKQSAGRSLLNSDFPCFETPVKGRDPPIPGVYVIALYRKFTGHKGEFLNIAELKMLIEDMEEYIEGYRVHARLCADIRAGRSRSESDLSRGDKLAVRHFRGVDHYANYKAPLPGATPLFIKDDGDAAEIEALVRTYRAMCRSDLDPTEQVRIKQSPLYVGCSNNLGDRTHRYTQPSVKGINKPLALTISILRRHNLPVELAVKVVLRTWQSDQLPMAEQLIMTLAGSLVYQRGFNATEGGGTGYKTVRSGESFKVNMEYVMSRVGFIRHNFRNTVNELEARKRFLDNLEEVDDELTEIIKTMTQCKQELENLPNNMNWGEKALELRELLASLKQEGEDRREALKFWRLLLDIQNIVVNVMGESIVSV</sequence>
<protein>
    <submittedName>
        <fullName evidence="2">Uncharacterized protein</fullName>
    </submittedName>
</protein>
<dbReference type="OrthoDB" id="5220943at2759"/>
<dbReference type="RefSeq" id="XP_036531096.1">
    <property type="nucleotide sequence ID" value="XM_036678316.1"/>
</dbReference>
<reference evidence="2 3" key="1">
    <citation type="submission" date="2020-05" db="EMBL/GenBank/DDBJ databases">
        <title>Identification and distribution of gene clusters putatively required for synthesis of sphingolipid metabolism inhibitors in phylogenetically diverse species of the filamentous fungus Fusarium.</title>
        <authorList>
            <person name="Kim H.-S."/>
            <person name="Busman M."/>
            <person name="Brown D.W."/>
            <person name="Divon H."/>
            <person name="Uhlig S."/>
            <person name="Proctor R.H."/>
        </authorList>
    </citation>
    <scope>NUCLEOTIDE SEQUENCE [LARGE SCALE GENOMIC DNA]</scope>
    <source>
        <strain evidence="2 3">NRRL 66333</strain>
    </source>
</reference>
<keyword evidence="3" id="KW-1185">Reference proteome</keyword>
<dbReference type="EMBL" id="JAAOAV010000342">
    <property type="protein sequence ID" value="KAF5580273.1"/>
    <property type="molecule type" value="Genomic_DNA"/>
</dbReference>
<comment type="caution">
    <text evidence="2">The sequence shown here is derived from an EMBL/GenBank/DDBJ whole genome shotgun (WGS) entry which is preliminary data.</text>
</comment>
<evidence type="ECO:0000313" key="3">
    <source>
        <dbReference type="Proteomes" id="UP000547976"/>
    </source>
</evidence>
<dbReference type="Proteomes" id="UP000547976">
    <property type="component" value="Unassembled WGS sequence"/>
</dbReference>
<organism evidence="2 3">
    <name type="scientific">Gibberella subglutinans</name>
    <name type="common">Fusarium subglutinans</name>
    <dbReference type="NCBI Taxonomy" id="42677"/>
    <lineage>
        <taxon>Eukaryota</taxon>
        <taxon>Fungi</taxon>
        <taxon>Dikarya</taxon>
        <taxon>Ascomycota</taxon>
        <taxon>Pezizomycotina</taxon>
        <taxon>Sordariomycetes</taxon>
        <taxon>Hypocreomycetidae</taxon>
        <taxon>Hypocreales</taxon>
        <taxon>Nectriaceae</taxon>
        <taxon>Fusarium</taxon>
        <taxon>Fusarium fujikuroi species complex</taxon>
    </lineage>
</organism>